<proteinExistence type="predicted"/>
<dbReference type="Proteomes" id="UP001058713">
    <property type="component" value="Chromosome"/>
</dbReference>
<evidence type="ECO:0000313" key="3">
    <source>
        <dbReference type="Proteomes" id="UP001058184"/>
    </source>
</evidence>
<protein>
    <submittedName>
        <fullName evidence="1">Uncharacterized protein</fullName>
    </submittedName>
</protein>
<dbReference type="EMBL" id="CP081078">
    <property type="protein sequence ID" value="UWQ59274.1"/>
    <property type="molecule type" value="Genomic_DNA"/>
</dbReference>
<organism evidence="1 4">
    <name type="scientific">Leisingera caerulea</name>
    <name type="common">Phaeobacter caeruleus</name>
    <dbReference type="NCBI Taxonomy" id="506591"/>
    <lineage>
        <taxon>Bacteria</taxon>
        <taxon>Pseudomonadati</taxon>
        <taxon>Pseudomonadota</taxon>
        <taxon>Alphaproteobacteria</taxon>
        <taxon>Rhodobacterales</taxon>
        <taxon>Roseobacteraceae</taxon>
        <taxon>Leisingera</taxon>
    </lineage>
</organism>
<reference evidence="1" key="1">
    <citation type="submission" date="2021-08" db="EMBL/GenBank/DDBJ databases">
        <authorList>
            <person name="Nwanade C."/>
            <person name="Wang M."/>
            <person name="Masoudi A."/>
            <person name="Yu Z."/>
            <person name="Liu J."/>
        </authorList>
    </citation>
    <scope>NUCLEOTIDE SEQUENCE</scope>
    <source>
        <strain evidence="1">S122</strain>
        <strain evidence="2">S141</strain>
    </source>
</reference>
<evidence type="ECO:0000313" key="2">
    <source>
        <dbReference type="EMBL" id="UWQ59274.1"/>
    </source>
</evidence>
<evidence type="ECO:0000313" key="4">
    <source>
        <dbReference type="Proteomes" id="UP001058713"/>
    </source>
</evidence>
<gene>
    <name evidence="1" type="ORF">K3721_03795</name>
    <name evidence="2" type="ORF">K3722_03830</name>
</gene>
<sequence>MPQYNDMFELSVADMELIETALQTTRDTLSEALPAAGSSEEETLRRIHELLGRLHNQKIFYYPKDKVYVSG</sequence>
<dbReference type="KEGG" id="lcae:K3721_03795"/>
<dbReference type="EMBL" id="CP081070">
    <property type="protein sequence ID" value="UWQ54668.1"/>
    <property type="molecule type" value="Genomic_DNA"/>
</dbReference>
<name>A0A9Q9M3J6_LEICA</name>
<dbReference type="AlphaFoldDB" id="A0A9Q9M3J6"/>
<keyword evidence="3" id="KW-1185">Reference proteome</keyword>
<dbReference type="Proteomes" id="UP001058184">
    <property type="component" value="Chromosome"/>
</dbReference>
<accession>A0A9Q9M3J6</accession>
<dbReference type="RefSeq" id="WP_027235042.1">
    <property type="nucleotide sequence ID" value="NZ_CBDUNH010000002.1"/>
</dbReference>
<evidence type="ECO:0000313" key="1">
    <source>
        <dbReference type="EMBL" id="UWQ54668.1"/>
    </source>
</evidence>